<dbReference type="SUPFAM" id="SSF50118">
    <property type="entry name" value="Cell growth inhibitor/plasmid maintenance toxic component"/>
    <property type="match status" value="1"/>
</dbReference>
<dbReference type="PANTHER" id="PTHR33988">
    <property type="entry name" value="ENDORIBONUCLEASE MAZF-RELATED"/>
    <property type="match status" value="1"/>
</dbReference>
<dbReference type="GO" id="GO:0006402">
    <property type="term" value="P:mRNA catabolic process"/>
    <property type="evidence" value="ECO:0007669"/>
    <property type="project" value="TreeGrafter"/>
</dbReference>
<keyword evidence="1" id="KW-0255">Endonuclease</keyword>
<dbReference type="GO" id="GO:0016075">
    <property type="term" value="P:rRNA catabolic process"/>
    <property type="evidence" value="ECO:0007669"/>
    <property type="project" value="TreeGrafter"/>
</dbReference>
<dbReference type="GO" id="GO:0016787">
    <property type="term" value="F:hydrolase activity"/>
    <property type="evidence" value="ECO:0007669"/>
    <property type="project" value="UniProtKB-KW"/>
</dbReference>
<keyword evidence="1" id="KW-0540">Nuclease</keyword>
<comment type="similarity">
    <text evidence="1">Belongs to the PemK/MazF family.</text>
</comment>
<dbReference type="AlphaFoldDB" id="A0A445N1Q9"/>
<dbReference type="EMBL" id="OJIN01000215">
    <property type="protein sequence ID" value="SPD75639.1"/>
    <property type="molecule type" value="Genomic_DNA"/>
</dbReference>
<name>A0A445N1Q9_9BACT</name>
<accession>A0A445N1Q9</accession>
<keyword evidence="1 2" id="KW-0378">Hydrolase</keyword>
<organism evidence="2">
    <name type="scientific">uncultured Desulfobacterium sp</name>
    <dbReference type="NCBI Taxonomy" id="201089"/>
    <lineage>
        <taxon>Bacteria</taxon>
        <taxon>Pseudomonadati</taxon>
        <taxon>Thermodesulfobacteriota</taxon>
        <taxon>Desulfobacteria</taxon>
        <taxon>Desulfobacterales</taxon>
        <taxon>Desulfobacteriaceae</taxon>
        <taxon>Desulfobacterium</taxon>
        <taxon>environmental samples</taxon>
    </lineage>
</organism>
<dbReference type="InterPro" id="IPR003477">
    <property type="entry name" value="PemK-like"/>
</dbReference>
<evidence type="ECO:0000313" key="2">
    <source>
        <dbReference type="EMBL" id="SPD75639.1"/>
    </source>
</evidence>
<dbReference type="EC" id="3.1.-.-" evidence="1"/>
<dbReference type="InterPro" id="IPR011067">
    <property type="entry name" value="Plasmid_toxin/cell-grow_inhib"/>
</dbReference>
<comment type="function">
    <text evidence="1">Toxic component of a type II toxin-antitoxin (TA) system.</text>
</comment>
<gene>
    <name evidence="2" type="ORF">PITCH_A700009</name>
</gene>
<dbReference type="GO" id="GO:0003677">
    <property type="term" value="F:DNA binding"/>
    <property type="evidence" value="ECO:0007669"/>
    <property type="project" value="InterPro"/>
</dbReference>
<proteinExistence type="inferred from homology"/>
<dbReference type="PIRSF" id="PIRSF033490">
    <property type="entry name" value="MazF"/>
    <property type="match status" value="1"/>
</dbReference>
<protein>
    <recommendedName>
        <fullName evidence="1">mRNA interferase</fullName>
        <ecNumber evidence="1">3.1.-.-</ecNumber>
    </recommendedName>
</protein>
<evidence type="ECO:0000256" key="1">
    <source>
        <dbReference type="PIRNR" id="PIRNR033490"/>
    </source>
</evidence>
<sequence>MNIKRGGIYLAALDPVMGKEISKTRPVVVISNDKNNEFSGTVTILPITSGNLAKIYPFETFLPKNSGGLPKDSKVKGDQIRTLDKSRLIRFLGVLDLEMIKRIEMALRIHLDLE</sequence>
<dbReference type="GO" id="GO:0004521">
    <property type="term" value="F:RNA endonuclease activity"/>
    <property type="evidence" value="ECO:0007669"/>
    <property type="project" value="TreeGrafter"/>
</dbReference>
<dbReference type="Gene3D" id="2.30.30.110">
    <property type="match status" value="1"/>
</dbReference>
<reference evidence="2" key="1">
    <citation type="submission" date="2018-01" db="EMBL/GenBank/DDBJ databases">
        <authorList>
            <person name="Regsiter A."/>
            <person name="William W."/>
        </authorList>
    </citation>
    <scope>NUCLEOTIDE SEQUENCE</scope>
    <source>
        <strain evidence="2">TRIP AH-1</strain>
    </source>
</reference>
<dbReference type="PANTHER" id="PTHR33988:SF1">
    <property type="entry name" value="ENDORIBONUCLEASE MAZF7-RELATED"/>
    <property type="match status" value="1"/>
</dbReference>
<dbReference type="Pfam" id="PF02452">
    <property type="entry name" value="PemK_toxin"/>
    <property type="match status" value="1"/>
</dbReference>